<dbReference type="AlphaFoldDB" id="A0A7W3XVL2"/>
<dbReference type="EMBL" id="VKHS01000062">
    <property type="protein sequence ID" value="MBB0228894.1"/>
    <property type="molecule type" value="Genomic_DNA"/>
</dbReference>
<dbReference type="NCBIfam" id="TIGR01208">
    <property type="entry name" value="rmlA_long"/>
    <property type="match status" value="1"/>
</dbReference>
<dbReference type="InterPro" id="IPR005908">
    <property type="entry name" value="G1P_thy_trans_l"/>
</dbReference>
<dbReference type="Pfam" id="PF00483">
    <property type="entry name" value="NTP_transferase"/>
    <property type="match status" value="1"/>
</dbReference>
<keyword evidence="3" id="KW-1185">Reference proteome</keyword>
<dbReference type="Gene3D" id="3.90.550.10">
    <property type="entry name" value="Spore Coat Polysaccharide Biosynthesis Protein SpsA, Chain A"/>
    <property type="match status" value="1"/>
</dbReference>
<dbReference type="GO" id="GO:0008879">
    <property type="term" value="F:glucose-1-phosphate thymidylyltransferase activity"/>
    <property type="evidence" value="ECO:0007669"/>
    <property type="project" value="UniProtKB-EC"/>
</dbReference>
<organism evidence="2 3">
    <name type="scientific">Streptomyces calidiresistens</name>
    <dbReference type="NCBI Taxonomy" id="1485586"/>
    <lineage>
        <taxon>Bacteria</taxon>
        <taxon>Bacillati</taxon>
        <taxon>Actinomycetota</taxon>
        <taxon>Actinomycetes</taxon>
        <taxon>Kitasatosporales</taxon>
        <taxon>Streptomycetaceae</taxon>
        <taxon>Streptomyces</taxon>
    </lineage>
</organism>
<evidence type="ECO:0000259" key="1">
    <source>
        <dbReference type="Pfam" id="PF00483"/>
    </source>
</evidence>
<protein>
    <submittedName>
        <fullName evidence="2">Glucose-1-phosphate thymidylyltransferase</fullName>
        <ecNumber evidence="2">2.7.7.24</ecNumber>
    </submittedName>
</protein>
<gene>
    <name evidence="2" type="ORF">FOE67_05040</name>
</gene>
<dbReference type="Proteomes" id="UP000530234">
    <property type="component" value="Unassembled WGS sequence"/>
</dbReference>
<name>A0A7W3XVL2_9ACTN</name>
<comment type="caution">
    <text evidence="2">The sequence shown here is derived from an EMBL/GenBank/DDBJ whole genome shotgun (WGS) entry which is preliminary data.</text>
</comment>
<proteinExistence type="predicted"/>
<sequence>MKALVLAGGTGSRLRPITLSAAKQLIPVANKPVLFYALESLVAAGVTDIGMIVGDTADEIRAAVGDGGDFGARVTYIHQERPLGLAHAVLVARPWLGEEDFVMYLGDNFLFGRLDGHLERFRADRPAAGLLLTRVDNPGAFGVARVDPGGRVLRLEEKPRRPESDLALVGVYLFTPEIHEAARAIRPAGSGELEITDAIQWLIDRGRRVDSTVISGYWKDTGTLDDLLEVNRSVLEGVRPRVEGEVDDDSEIVGRVRIDPGARVVRSRVVGPVVIGPGSTISDSYVGPFTSIAEGCRLEDAEIEFSIVLAGAGIRGVGRVEKSLIGKEARVERAENPPKAHRLLLGDHSRVRIAP</sequence>
<feature type="domain" description="Nucleotidyl transferase" evidence="1">
    <location>
        <begin position="2"/>
        <end position="235"/>
    </location>
</feature>
<dbReference type="CDD" id="cd04189">
    <property type="entry name" value="G1P_TT_long"/>
    <property type="match status" value="1"/>
</dbReference>
<keyword evidence="2" id="KW-0548">Nucleotidyltransferase</keyword>
<reference evidence="3" key="1">
    <citation type="submission" date="2019-10" db="EMBL/GenBank/DDBJ databases">
        <title>Streptomyces sp. nov., a novel actinobacterium isolated from alkaline environment.</title>
        <authorList>
            <person name="Golinska P."/>
        </authorList>
    </citation>
    <scope>NUCLEOTIDE SEQUENCE [LARGE SCALE GENOMIC DNA]</scope>
    <source>
        <strain evidence="3">DSM 42108</strain>
    </source>
</reference>
<dbReference type="InterPro" id="IPR029044">
    <property type="entry name" value="Nucleotide-diphossugar_trans"/>
</dbReference>
<dbReference type="PANTHER" id="PTHR42883:SF2">
    <property type="entry name" value="THYMIDYLYLTRANSFERASE"/>
    <property type="match status" value="1"/>
</dbReference>
<evidence type="ECO:0000313" key="3">
    <source>
        <dbReference type="Proteomes" id="UP000530234"/>
    </source>
</evidence>
<dbReference type="Gene3D" id="2.160.10.10">
    <property type="entry name" value="Hexapeptide repeat proteins"/>
    <property type="match status" value="1"/>
</dbReference>
<keyword evidence="2" id="KW-0808">Transferase</keyword>
<dbReference type="PANTHER" id="PTHR42883">
    <property type="entry name" value="GLUCOSE-1-PHOSPHATE THYMIDYLTRANSFERASE"/>
    <property type="match status" value="1"/>
</dbReference>
<dbReference type="EC" id="2.7.7.24" evidence="2"/>
<evidence type="ECO:0000313" key="2">
    <source>
        <dbReference type="EMBL" id="MBB0228894.1"/>
    </source>
</evidence>
<dbReference type="RefSeq" id="WP_182660843.1">
    <property type="nucleotide sequence ID" value="NZ_VKHS01000062.1"/>
</dbReference>
<dbReference type="InterPro" id="IPR005835">
    <property type="entry name" value="NTP_transferase_dom"/>
</dbReference>
<dbReference type="SUPFAM" id="SSF53448">
    <property type="entry name" value="Nucleotide-diphospho-sugar transferases"/>
    <property type="match status" value="1"/>
</dbReference>
<accession>A0A7W3XVL2</accession>